<reference evidence="1 2" key="1">
    <citation type="submission" date="2017-09" db="EMBL/GenBank/DDBJ databases">
        <title>Large-scale bioinformatics analysis of Bacillus genomes uncovers conserved roles of natural products in bacterial physiology.</title>
        <authorList>
            <consortium name="Agbiome Team Llc"/>
            <person name="Bleich R.M."/>
            <person name="Grubbs K.J."/>
            <person name="Santa Maria K.C."/>
            <person name="Allen S.E."/>
            <person name="Farag S."/>
            <person name="Shank E.A."/>
            <person name="Bowers A."/>
        </authorList>
    </citation>
    <scope>NUCLEOTIDE SEQUENCE [LARGE SCALE GENOMIC DNA]</scope>
    <source>
        <strain evidence="1 2">AFS064137</strain>
    </source>
</reference>
<evidence type="ECO:0000313" key="1">
    <source>
        <dbReference type="EMBL" id="PFT70851.1"/>
    </source>
</evidence>
<protein>
    <submittedName>
        <fullName evidence="1">Cell filamentation protein Fic</fullName>
    </submittedName>
</protein>
<accession>A0A9X7AT99</accession>
<dbReference type="Gene3D" id="1.10.3290.10">
    <property type="entry name" value="Fido-like domain"/>
    <property type="match status" value="1"/>
</dbReference>
<dbReference type="InterPro" id="IPR036597">
    <property type="entry name" value="Fido-like_dom_sf"/>
</dbReference>
<dbReference type="AlphaFoldDB" id="A0A9X7AT99"/>
<sequence>MEFFGKSFLHMPFRMEMVSLLGKIHHDQGKLTVYEKEFPLLFQKLHQSTRDRQIKHFMNMYQGMKLSNIKLKTLLAQDRFPQTMMEEEITCYHDAFSLIHDQYETLSISVETMLEIHFQLFKYATSDSGTFRQQDIVCHGFSHESMPLSHHQTVPAKDIPYFLEKLCTEYNQSMLTRNVDPILSMINF</sequence>
<gene>
    <name evidence="1" type="ORF">COK81_34040</name>
</gene>
<feature type="non-terminal residue" evidence="1">
    <location>
        <position position="188"/>
    </location>
</feature>
<dbReference type="SUPFAM" id="SSF140931">
    <property type="entry name" value="Fic-like"/>
    <property type="match status" value="1"/>
</dbReference>
<name>A0A9X7AT99_BACTU</name>
<organism evidence="1 2">
    <name type="scientific">Bacillus thuringiensis</name>
    <dbReference type="NCBI Taxonomy" id="1428"/>
    <lineage>
        <taxon>Bacteria</taxon>
        <taxon>Bacillati</taxon>
        <taxon>Bacillota</taxon>
        <taxon>Bacilli</taxon>
        <taxon>Bacillales</taxon>
        <taxon>Bacillaceae</taxon>
        <taxon>Bacillus</taxon>
        <taxon>Bacillus cereus group</taxon>
    </lineage>
</organism>
<proteinExistence type="predicted"/>
<dbReference type="EMBL" id="NVCU01000557">
    <property type="protein sequence ID" value="PFT70851.1"/>
    <property type="molecule type" value="Genomic_DNA"/>
</dbReference>
<evidence type="ECO:0000313" key="2">
    <source>
        <dbReference type="Proteomes" id="UP000225910"/>
    </source>
</evidence>
<dbReference type="Proteomes" id="UP000225910">
    <property type="component" value="Unassembled WGS sequence"/>
</dbReference>
<comment type="caution">
    <text evidence="1">The sequence shown here is derived from an EMBL/GenBank/DDBJ whole genome shotgun (WGS) entry which is preliminary data.</text>
</comment>